<feature type="region of interest" description="Disordered" evidence="1">
    <location>
        <begin position="1"/>
        <end position="20"/>
    </location>
</feature>
<reference evidence="3" key="1">
    <citation type="submission" date="2021-07" db="EMBL/GenBank/DDBJ databases">
        <authorList>
            <person name="Branca A.L. A."/>
        </authorList>
    </citation>
    <scope>NUCLEOTIDE SEQUENCE</scope>
</reference>
<evidence type="ECO:0000259" key="2">
    <source>
        <dbReference type="Pfam" id="PF24864"/>
    </source>
</evidence>
<proteinExistence type="predicted"/>
<feature type="region of interest" description="Disordered" evidence="1">
    <location>
        <begin position="66"/>
        <end position="85"/>
    </location>
</feature>
<dbReference type="Pfam" id="PF24864">
    <property type="entry name" value="DUF7730"/>
    <property type="match status" value="1"/>
</dbReference>
<protein>
    <recommendedName>
        <fullName evidence="2">DUF7730 domain-containing protein</fullName>
    </recommendedName>
</protein>
<accession>A0A9W4J698</accession>
<dbReference type="PANTHER" id="PTHR38790">
    <property type="entry name" value="2EXR DOMAIN-CONTAINING PROTEIN-RELATED"/>
    <property type="match status" value="1"/>
</dbReference>
<evidence type="ECO:0000313" key="3">
    <source>
        <dbReference type="EMBL" id="CAG8382271.1"/>
    </source>
</evidence>
<feature type="domain" description="DUF7730" evidence="2">
    <location>
        <begin position="122"/>
        <end position="339"/>
    </location>
</feature>
<dbReference type="PANTHER" id="PTHR38790:SF4">
    <property type="entry name" value="2EXR DOMAIN-CONTAINING PROTEIN"/>
    <property type="match status" value="1"/>
</dbReference>
<gene>
    <name evidence="3" type="ORF">PSALAMII_LOCUS6149</name>
</gene>
<dbReference type="InterPro" id="IPR056632">
    <property type="entry name" value="DUF7730"/>
</dbReference>
<comment type="caution">
    <text evidence="3">The sequence shown here is derived from an EMBL/GenBank/DDBJ whole genome shotgun (WGS) entry which is preliminary data.</text>
</comment>
<dbReference type="AlphaFoldDB" id="A0A9W4J698"/>
<dbReference type="EMBL" id="CAJVPA010000188">
    <property type="protein sequence ID" value="CAG8382271.1"/>
    <property type="molecule type" value="Genomic_DNA"/>
</dbReference>
<organism evidence="3 4">
    <name type="scientific">Penicillium salamii</name>
    <dbReference type="NCBI Taxonomy" id="1612424"/>
    <lineage>
        <taxon>Eukaryota</taxon>
        <taxon>Fungi</taxon>
        <taxon>Dikarya</taxon>
        <taxon>Ascomycota</taxon>
        <taxon>Pezizomycotina</taxon>
        <taxon>Eurotiomycetes</taxon>
        <taxon>Eurotiomycetidae</taxon>
        <taxon>Eurotiales</taxon>
        <taxon>Aspergillaceae</taxon>
        <taxon>Penicillium</taxon>
    </lineage>
</organism>
<evidence type="ECO:0000256" key="1">
    <source>
        <dbReference type="SAM" id="MobiDB-lite"/>
    </source>
</evidence>
<evidence type="ECO:0000313" key="4">
    <source>
        <dbReference type="Proteomes" id="UP001152646"/>
    </source>
</evidence>
<sequence>MRGEEGRERERGGEERWGDIEADRSLYLPRTVDFCPHPTPYKVLGHFPPKKTIVMAPNILSKMFKRKKEKPPGNPPKEWSPNAIGISDSTCEINGDIFNPWKLPVPLPQYHIGKIGARRRSPQNQSGFFRLPNEIRRMIYLELMGDRRVHIRHVWKEPSSFVPKPKRKGPRWDWWHCVCGKSNRFPKDLNFDSCGDWRDEAAEETKELKIKGVEWLRSCQIGYEEALQVLYGTNVFAMKKALNAPFLISKKISPRCTTQMTSMDISIPTSFPCPQSTEDNYMTTYCALFDLLLDAFRGVHFLRLELRMPPFDQFVEFFNEERTKAILDPMDQLSKSRSWTKLQLCVPCDWYTHFDKSKETMAWQAEWQLTETEWSQQLLSVCIGMT</sequence>
<dbReference type="OrthoDB" id="515692at2759"/>
<dbReference type="Proteomes" id="UP001152646">
    <property type="component" value="Unassembled WGS sequence"/>
</dbReference>
<name>A0A9W4J698_9EURO</name>